<organism evidence="1 2">
    <name type="scientific">Rhodobacter ferrooxidans</name>
    <dbReference type="NCBI Taxonomy" id="371731"/>
    <lineage>
        <taxon>Bacteria</taxon>
        <taxon>Pseudomonadati</taxon>
        <taxon>Pseudomonadota</taxon>
        <taxon>Alphaproteobacteria</taxon>
        <taxon>Rhodobacterales</taxon>
        <taxon>Rhodobacter group</taxon>
        <taxon>Rhodobacter</taxon>
    </lineage>
</organism>
<evidence type="ECO:0000313" key="2">
    <source>
        <dbReference type="Proteomes" id="UP000010121"/>
    </source>
</evidence>
<gene>
    <name evidence="1" type="ORF">Rsw2DRAFT_0202</name>
</gene>
<name>C8RWM4_9RHOB</name>
<dbReference type="Pfam" id="PF05751">
    <property type="entry name" value="FixH"/>
    <property type="match status" value="1"/>
</dbReference>
<dbReference type="Proteomes" id="UP000010121">
    <property type="component" value="Unassembled WGS sequence"/>
</dbReference>
<dbReference type="InterPro" id="IPR018037">
    <property type="entry name" value="FixH_proteobacterial"/>
</dbReference>
<accession>C8RWM4</accession>
<dbReference type="PIRSF" id="PIRSF011386">
    <property type="entry name" value="FixH"/>
    <property type="match status" value="1"/>
</dbReference>
<dbReference type="RefSeq" id="WP_008027138.1">
    <property type="nucleotide sequence ID" value="NZ_ACYY01000001.1"/>
</dbReference>
<comment type="caution">
    <text evidence="1">The sequence shown here is derived from an EMBL/GenBank/DDBJ whole genome shotgun (WGS) entry which is preliminary data.</text>
</comment>
<evidence type="ECO:0000313" key="1">
    <source>
        <dbReference type="EMBL" id="EEW26967.1"/>
    </source>
</evidence>
<reference evidence="1 2" key="1">
    <citation type="submission" date="2009-08" db="EMBL/GenBank/DDBJ databases">
        <title>The draft genome of Rhodobacter sp. SW2.</title>
        <authorList>
            <consortium name="US DOE Joint Genome Institute (JGI-PGF)"/>
            <person name="Lucas S."/>
            <person name="Copeland A."/>
            <person name="Lapidus A."/>
            <person name="Glavina del Rio T."/>
            <person name="Tice H."/>
            <person name="Bruce D."/>
            <person name="Goodwin L."/>
            <person name="Pitluck S."/>
            <person name="Larimer F."/>
            <person name="Land M.L."/>
            <person name="Hauser L."/>
            <person name="Emerson D."/>
        </authorList>
    </citation>
    <scope>NUCLEOTIDE SEQUENCE [LARGE SCALE GENOMIC DNA]</scope>
    <source>
        <strain evidence="1 2">SW2</strain>
    </source>
</reference>
<protein>
    <submittedName>
        <fullName evidence="1">FixH family protein</fullName>
    </submittedName>
</protein>
<keyword evidence="2" id="KW-1185">Reference proteome</keyword>
<proteinExistence type="predicted"/>
<dbReference type="InterPro" id="IPR008620">
    <property type="entry name" value="FixH"/>
</dbReference>
<dbReference type="STRING" id="371731.Rsw2DRAFT_0202"/>
<sequence length="152" mass="16474">MAEITGRHVFAVFAGAFGLIIAVNLTLAFKAVSTFPGLEVANSYVASQTFDKERTAQLALGWTLATAYDAQAKVLRLNFTDSADLPAEVKELNVLVGRTTEAREDQRPEFTLVSGGFEAPLDLNPGKWLLRVDAIAANGTLFSQRIYLRVPG</sequence>
<dbReference type="EMBL" id="ACYY01000001">
    <property type="protein sequence ID" value="EEW26967.1"/>
    <property type="molecule type" value="Genomic_DNA"/>
</dbReference>
<dbReference type="AlphaFoldDB" id="C8RWM4"/>
<dbReference type="eggNOG" id="COG5456">
    <property type="taxonomic scope" value="Bacteria"/>
</dbReference>
<dbReference type="OrthoDB" id="1495896at2"/>